<dbReference type="GeneID" id="27311451"/>
<dbReference type="SUPFAM" id="SSF51905">
    <property type="entry name" value="FAD/NAD(P)-binding domain"/>
    <property type="match status" value="1"/>
</dbReference>
<feature type="binding site" evidence="5">
    <location>
        <position position="114"/>
    </location>
    <ligand>
        <name>FAD</name>
        <dbReference type="ChEBI" id="CHEBI:57692"/>
    </ligand>
</feature>
<evidence type="ECO:0000256" key="6">
    <source>
        <dbReference type="PIRSR" id="PIRSR000350-4"/>
    </source>
</evidence>
<dbReference type="AlphaFoldDB" id="A0A0D1YY52"/>
<keyword evidence="5" id="KW-0547">Nucleotide-binding</keyword>
<dbReference type="Pfam" id="PF07992">
    <property type="entry name" value="Pyr_redox_2"/>
    <property type="match status" value="1"/>
</dbReference>
<keyword evidence="3 5" id="KW-0274">FAD</keyword>
<feature type="domain" description="Pyridine nucleotide-disulphide oxidoreductase dimerisation" evidence="7">
    <location>
        <begin position="372"/>
        <end position="479"/>
    </location>
</feature>
<reference evidence="9 10" key="1">
    <citation type="submission" date="2015-01" db="EMBL/GenBank/DDBJ databases">
        <title>The Genome Sequence of Ochroconis gallopava CBS43764.</title>
        <authorList>
            <consortium name="The Broad Institute Genomics Platform"/>
            <person name="Cuomo C."/>
            <person name="de Hoog S."/>
            <person name="Gorbushina A."/>
            <person name="Stielow B."/>
            <person name="Teixiera M."/>
            <person name="Abouelleil A."/>
            <person name="Chapman S.B."/>
            <person name="Priest M."/>
            <person name="Young S.K."/>
            <person name="Wortman J."/>
            <person name="Nusbaum C."/>
            <person name="Birren B."/>
        </authorList>
    </citation>
    <scope>NUCLEOTIDE SEQUENCE [LARGE SCALE GENOMIC DNA]</scope>
    <source>
        <strain evidence="9 10">CBS 43764</strain>
    </source>
</reference>
<dbReference type="SUPFAM" id="SSF55424">
    <property type="entry name" value="FAD/NAD-linked reductases, dimerisation (C-terminal) domain"/>
    <property type="match status" value="1"/>
</dbReference>
<evidence type="ECO:0000256" key="2">
    <source>
        <dbReference type="ARBA" id="ARBA00022630"/>
    </source>
</evidence>
<comment type="similarity">
    <text evidence="1">Belongs to the class-I pyridine nucleotide-disulfide oxidoreductase family.</text>
</comment>
<dbReference type="InterPro" id="IPR004099">
    <property type="entry name" value="Pyr_nucl-diS_OxRdtase_dimer"/>
</dbReference>
<dbReference type="InParanoid" id="A0A0D1YY52"/>
<dbReference type="RefSeq" id="XP_016215476.1">
    <property type="nucleotide sequence ID" value="XM_016356683.1"/>
</dbReference>
<gene>
    <name evidence="9" type="ORF">PV09_03478</name>
</gene>
<dbReference type="PRINTS" id="PR00368">
    <property type="entry name" value="FADPNR"/>
</dbReference>
<dbReference type="STRING" id="253628.A0A0D1YY52"/>
<feature type="binding site" evidence="5">
    <location>
        <position position="50"/>
    </location>
    <ligand>
        <name>FAD</name>
        <dbReference type="ChEBI" id="CHEBI:57692"/>
    </ligand>
</feature>
<dbReference type="InterPro" id="IPR001100">
    <property type="entry name" value="Pyr_nuc-diS_OxRdtase"/>
</dbReference>
<evidence type="ECO:0000313" key="10">
    <source>
        <dbReference type="Proteomes" id="UP000053259"/>
    </source>
</evidence>
<evidence type="ECO:0008006" key="11">
    <source>
        <dbReference type="Google" id="ProtNLM"/>
    </source>
</evidence>
<feature type="domain" description="FAD/NAD(P)-binding" evidence="8">
    <location>
        <begin position="5"/>
        <end position="332"/>
    </location>
</feature>
<dbReference type="InterPro" id="IPR016156">
    <property type="entry name" value="FAD/NAD-linked_Rdtase_dimer_sf"/>
</dbReference>
<sequence length="491" mass="53483">MKQYDAILLGSGQGSTPLASSLANAGYKTLMIEMAHLGGTCVNEGCTPTKTMVTSGRVAYLARRAADYGIRAKVESIDMSRIRQRKRDIVDSFRGGSERRMTGVENLEVMKGEGIFTGIKELKVVLTDGRGEERVKADKWVFISVGERPAVPKLDGLAETTKSMPNRVLNSTSIMELDEVPESLIVLGGGYVGLEFAQLFARLGAEVHIVQRAKQILPREDPEVVEVLQGLLRDEGLHVHLSTEAVSVAQGEGARPISLKIRSGTSGTTDDVRGSHLLLAAGRVPNTDNLNLESTGVHTDRRGYIITDEALETSAPGIYAMGDCKGPPAFTHISYDDFRILRDNLGLQSNSPLNPLDRPSIPNTTTRRKPFVPYCCFTDPQLAHVGLHLHEIPAGSRKSIKVASWPMSWVARGLETDEPRGLMKVVVNAETGQILGFTCLSPEGGEMMTVVQMAMMGGLKWWDLREAVFAHPLWSEALNNIWGALKDAPGE</sequence>
<evidence type="ECO:0000259" key="7">
    <source>
        <dbReference type="Pfam" id="PF02852"/>
    </source>
</evidence>
<dbReference type="VEuPathDB" id="FungiDB:PV09_03478"/>
<feature type="binding site" evidence="5">
    <location>
        <position position="282"/>
    </location>
    <ligand>
        <name>NAD(+)</name>
        <dbReference type="ChEBI" id="CHEBI:57540"/>
    </ligand>
</feature>
<keyword evidence="5" id="KW-0520">NAD</keyword>
<keyword evidence="10" id="KW-1185">Reference proteome</keyword>
<dbReference type="PANTHER" id="PTHR43014">
    <property type="entry name" value="MERCURIC REDUCTASE"/>
    <property type="match status" value="1"/>
</dbReference>
<evidence type="ECO:0000313" key="9">
    <source>
        <dbReference type="EMBL" id="KIW05607.1"/>
    </source>
</evidence>
<dbReference type="EMBL" id="KN847537">
    <property type="protein sequence ID" value="KIW05607.1"/>
    <property type="molecule type" value="Genomic_DNA"/>
</dbReference>
<proteinExistence type="inferred from homology"/>
<dbReference type="Gene3D" id="3.50.50.60">
    <property type="entry name" value="FAD/NAD(P)-binding domain"/>
    <property type="match status" value="2"/>
</dbReference>
<feature type="binding site" evidence="5">
    <location>
        <begin position="188"/>
        <end position="195"/>
    </location>
    <ligand>
        <name>NAD(+)</name>
        <dbReference type="ChEBI" id="CHEBI:57540"/>
    </ligand>
</feature>
<dbReference type="Gene3D" id="3.30.390.30">
    <property type="match status" value="1"/>
</dbReference>
<keyword evidence="2" id="KW-0285">Flavoprotein</keyword>
<dbReference type="HOGENOM" id="CLU_016755_1_2_1"/>
<dbReference type="Proteomes" id="UP000053259">
    <property type="component" value="Unassembled WGS sequence"/>
</dbReference>
<feature type="binding site" evidence="5">
    <location>
        <position position="323"/>
    </location>
    <ligand>
        <name>FAD</name>
        <dbReference type="ChEBI" id="CHEBI:57692"/>
    </ligand>
</feature>
<evidence type="ECO:0000256" key="3">
    <source>
        <dbReference type="ARBA" id="ARBA00022827"/>
    </source>
</evidence>
<feature type="active site" description="Proton acceptor" evidence="4">
    <location>
        <position position="471"/>
    </location>
</feature>
<dbReference type="Pfam" id="PF02852">
    <property type="entry name" value="Pyr_redox_dim"/>
    <property type="match status" value="1"/>
</dbReference>
<dbReference type="PRINTS" id="PR00411">
    <property type="entry name" value="PNDRDTASEI"/>
</dbReference>
<comment type="cofactor">
    <cofactor evidence="5">
        <name>FAD</name>
        <dbReference type="ChEBI" id="CHEBI:57692"/>
    </cofactor>
    <text evidence="5">Binds 1 FAD per subunit.</text>
</comment>
<evidence type="ECO:0000256" key="5">
    <source>
        <dbReference type="PIRSR" id="PIRSR000350-3"/>
    </source>
</evidence>
<accession>A0A0D1YY52</accession>
<name>A0A0D1YY52_9PEZI</name>
<evidence type="ECO:0000256" key="4">
    <source>
        <dbReference type="PIRSR" id="PIRSR000350-2"/>
    </source>
</evidence>
<feature type="disulfide bond" description="Redox-active" evidence="6">
    <location>
        <begin position="41"/>
        <end position="46"/>
    </location>
</feature>
<dbReference type="PANTHER" id="PTHR43014:SF2">
    <property type="entry name" value="MERCURIC REDUCTASE"/>
    <property type="match status" value="1"/>
</dbReference>
<dbReference type="OrthoDB" id="361797at2759"/>
<protein>
    <recommendedName>
        <fullName evidence="11">Mercuric reductase</fullName>
    </recommendedName>
</protein>
<dbReference type="GO" id="GO:0050660">
    <property type="term" value="F:flavin adenine dinucleotide binding"/>
    <property type="evidence" value="ECO:0007669"/>
    <property type="project" value="TreeGrafter"/>
</dbReference>
<dbReference type="GO" id="GO:0003955">
    <property type="term" value="F:NAD(P)H dehydrogenase (quinone) activity"/>
    <property type="evidence" value="ECO:0007669"/>
    <property type="project" value="TreeGrafter"/>
</dbReference>
<evidence type="ECO:0000259" key="8">
    <source>
        <dbReference type="Pfam" id="PF07992"/>
    </source>
</evidence>
<dbReference type="PIRSF" id="PIRSF000350">
    <property type="entry name" value="Mercury_reductase_MerA"/>
    <property type="match status" value="1"/>
</dbReference>
<evidence type="ECO:0000256" key="1">
    <source>
        <dbReference type="ARBA" id="ARBA00007532"/>
    </source>
</evidence>
<dbReference type="InterPro" id="IPR023753">
    <property type="entry name" value="FAD/NAD-binding_dom"/>
</dbReference>
<dbReference type="InterPro" id="IPR036188">
    <property type="entry name" value="FAD/NAD-bd_sf"/>
</dbReference>
<organism evidence="9 10">
    <name type="scientific">Verruconis gallopava</name>
    <dbReference type="NCBI Taxonomy" id="253628"/>
    <lineage>
        <taxon>Eukaryota</taxon>
        <taxon>Fungi</taxon>
        <taxon>Dikarya</taxon>
        <taxon>Ascomycota</taxon>
        <taxon>Pezizomycotina</taxon>
        <taxon>Dothideomycetes</taxon>
        <taxon>Pleosporomycetidae</taxon>
        <taxon>Venturiales</taxon>
        <taxon>Sympoventuriaceae</taxon>
        <taxon>Verruconis</taxon>
    </lineage>
</organism>